<reference evidence="3" key="1">
    <citation type="submission" date="2021-02" db="EMBL/GenBank/DDBJ databases">
        <authorList>
            <person name="Nowell W R."/>
        </authorList>
    </citation>
    <scope>NUCLEOTIDE SEQUENCE</scope>
</reference>
<organism evidence="3 4">
    <name type="scientific">Rotaria sordida</name>
    <dbReference type="NCBI Taxonomy" id="392033"/>
    <lineage>
        <taxon>Eukaryota</taxon>
        <taxon>Metazoa</taxon>
        <taxon>Spiralia</taxon>
        <taxon>Gnathifera</taxon>
        <taxon>Rotifera</taxon>
        <taxon>Eurotatoria</taxon>
        <taxon>Bdelloidea</taxon>
        <taxon>Philodinida</taxon>
        <taxon>Philodinidae</taxon>
        <taxon>Rotaria</taxon>
    </lineage>
</organism>
<feature type="compositionally biased region" description="Basic and acidic residues" evidence="1">
    <location>
        <begin position="36"/>
        <end position="47"/>
    </location>
</feature>
<dbReference type="InterPro" id="IPR014811">
    <property type="entry name" value="ArgoL1"/>
</dbReference>
<dbReference type="Pfam" id="PF16488">
    <property type="entry name" value="ArgoL2"/>
    <property type="match status" value="1"/>
</dbReference>
<dbReference type="InterPro" id="IPR032474">
    <property type="entry name" value="Argonaute_N"/>
</dbReference>
<comment type="caution">
    <text evidence="3">The sequence shown here is derived from an EMBL/GenBank/DDBJ whole genome shotgun (WGS) entry which is preliminary data.</text>
</comment>
<dbReference type="Proteomes" id="UP000663836">
    <property type="component" value="Unassembled WGS sequence"/>
</dbReference>
<dbReference type="Pfam" id="PF16486">
    <property type="entry name" value="ArgoN"/>
    <property type="match status" value="1"/>
</dbReference>
<feature type="domain" description="PAZ" evidence="2">
    <location>
        <begin position="311"/>
        <end position="432"/>
    </location>
</feature>
<sequence length="1388" mass="160238">MSASGSRGRGRGRRVNRIDIGPPEPYRSQSIAIIPEKFHQGNKENRMMNRPPSSSSTTTSSGRKPSTDHCKSTSRSSTNRAKSTHSHRNSIRSAVPDTSIISIAQRPDQGGTAGQKLRLYTNHFKCNIPQILKCHQYDIELEAANRDNTWRPAKKDDRFLILRKIIEREHFPLVWYDEGKSLYSIELLVDLKDQYEIIIKDKKSDREQKYRLLIINLVKSYDIQVLWDFIENKIAIRPRDPIRILETLLKQTTRATMVCVKNQFYDRRQDLDDLGDGRGLAHGFYQAMFLTKIGATLNINSTFTCFYQPFNLVDFLCEYLQHNIIRDGIDEREQQLLLRKVLKPIWLETHHTESVRKYRIRGFGASARQHTFPRIVDGTNEDNQERQSVYEYFLEKYQITLKYPNLPTVELYTPPNKTQFHYLPMECCTIQAWQRSIKPLTTDQRARVTKKTVVNPTQRYQSIMDIIQIRNFNQDKYLNEIGMSIDDQQMLTVPARFIPPPEIKYKSGRDGQSDIVERINIGKWNLRNRFQKTRTIDRWACVLISSQKPNPNQLSIAKQFIDQFPYIIKQYGICFQTNPIMFSDPANPQVIHDRLRELKEKNCEVVLIILNGVGEDIYKSIKYSGNQKLGIVTQCTDFVAIAKNIRNKKLDMFEKLIQVSIVMSSVSPTSPIRYLANALDNLILEKGVASSIKTKNVLSVLQNYIKSFDEHWSYEKQQLHFDECIKQIKNMLDTDELATTDVETYSTINNAFEVLESTIATAVKEKHIELEGYQMISSALSQLRQTIITLFSRLTDVNKSLAKDLHQMKTKMINIEARLVILEVDSLAVKKANFIADLMAPLLDKIMDKMKEKTIDWHWCSPRELNRLKYYIDHDSNWINMHPIADIINDIATIYGLAPGLLVDHLRIKQDRNSSTYYTQKIRTFALKSQEFRLSDFITEHDELQQINRETARTTDVINDDIQKQEEQCSTVVSPSPSSLSNFHVSPPSLTSICTSPTTNSVSDQLALVMEQLKKMTNAIDQISLEKTKVQLSSSSSQSDDLEQMFQNITCSNDLYMLKAALFCIQNGLGGLKFVHTLNLLDLCGASIGTYRHSRWFFQELRSSMVTFMKPVDPITRQQRPMGITFDKVTLLKRTLQVTMLVIMIDGQLTPIYLKSSLCKTELSGEELAANCVHVLESFGLTKSMLQDKLTGGAVVGAYIHMNINEHLCNNIGIQQNWLTISWDIAHLLELAIGDIQNQKKFNWLQMIIKICAEMMKKYSYGKHSQLRVYETILRNWKTLYVLQEKDDVNMALSHGDISTRTRQKLDAQQKPGDKNVDSVTSRQIKSLDFVCTLLGLYDIYSILVEASLSVQQVNKYPWEYDYSIEYLQERLTKSKKNKTQQLYHDDK</sequence>
<dbReference type="SMART" id="SM01163">
    <property type="entry name" value="DUF1785"/>
    <property type="match status" value="1"/>
</dbReference>
<evidence type="ECO:0000259" key="2">
    <source>
        <dbReference type="PROSITE" id="PS50821"/>
    </source>
</evidence>
<proteinExistence type="predicted"/>
<dbReference type="InterPro" id="IPR036085">
    <property type="entry name" value="PAZ_dom_sf"/>
</dbReference>
<dbReference type="PROSITE" id="PS50821">
    <property type="entry name" value="PAZ"/>
    <property type="match status" value="1"/>
</dbReference>
<evidence type="ECO:0000313" key="3">
    <source>
        <dbReference type="EMBL" id="CAF3995588.1"/>
    </source>
</evidence>
<protein>
    <recommendedName>
        <fullName evidence="2">PAZ domain-containing protein</fullName>
    </recommendedName>
</protein>
<dbReference type="PANTHER" id="PTHR22891">
    <property type="entry name" value="EUKARYOTIC TRANSLATION INITIATION FACTOR 2C"/>
    <property type="match status" value="1"/>
</dbReference>
<accession>A0A819NIQ4</accession>
<name>A0A819NIQ4_9BILA</name>
<dbReference type="EMBL" id="CAJOBD010004462">
    <property type="protein sequence ID" value="CAF3995588.1"/>
    <property type="molecule type" value="Genomic_DNA"/>
</dbReference>
<dbReference type="Gene3D" id="3.40.50.2300">
    <property type="match status" value="1"/>
</dbReference>
<dbReference type="SUPFAM" id="SSF101690">
    <property type="entry name" value="PAZ domain"/>
    <property type="match status" value="1"/>
</dbReference>
<evidence type="ECO:0000313" key="4">
    <source>
        <dbReference type="Proteomes" id="UP000663836"/>
    </source>
</evidence>
<feature type="region of interest" description="Disordered" evidence="1">
    <location>
        <begin position="1"/>
        <end position="113"/>
    </location>
</feature>
<dbReference type="Gene3D" id="2.170.260.10">
    <property type="entry name" value="paz domain"/>
    <property type="match status" value="1"/>
</dbReference>
<dbReference type="Pfam" id="PF08699">
    <property type="entry name" value="ArgoL1"/>
    <property type="match status" value="1"/>
</dbReference>
<evidence type="ECO:0000256" key="1">
    <source>
        <dbReference type="SAM" id="MobiDB-lite"/>
    </source>
</evidence>
<dbReference type="GO" id="GO:0003723">
    <property type="term" value="F:RNA binding"/>
    <property type="evidence" value="ECO:0007669"/>
    <property type="project" value="InterPro"/>
</dbReference>
<dbReference type="InterPro" id="IPR003100">
    <property type="entry name" value="PAZ_dom"/>
</dbReference>
<dbReference type="InterPro" id="IPR032472">
    <property type="entry name" value="ArgoL2"/>
</dbReference>
<dbReference type="InterPro" id="IPR012337">
    <property type="entry name" value="RNaseH-like_sf"/>
</dbReference>
<dbReference type="SUPFAM" id="SSF53098">
    <property type="entry name" value="Ribonuclease H-like"/>
    <property type="match status" value="1"/>
</dbReference>
<gene>
    <name evidence="3" type="ORF">JBS370_LOCUS25975</name>
</gene>
<dbReference type="Pfam" id="PF02170">
    <property type="entry name" value="PAZ"/>
    <property type="match status" value="1"/>
</dbReference>
<dbReference type="CDD" id="cd02846">
    <property type="entry name" value="PAZ_argonaute_like"/>
    <property type="match status" value="1"/>
</dbReference>